<name>A0ABN2W7C7_9ACTN</name>
<protein>
    <submittedName>
        <fullName evidence="3">Flavin reductase</fullName>
    </submittedName>
</protein>
<sequence>MTVDRPTNDFQSGMRKLAGGVCVISAVSAAGERCGLTATAVCSLTLDPPTLVACVNKRTRLGSAVREAPAFAVNVLSSSQLPVARAFAGMVPGVRGTARFAHGDWEEGALGAPVLADSPASFVCTLDDAVDRSTHLLLLGRAVDIRTARQETQPLLYVDRQFHSPH</sequence>
<evidence type="ECO:0000259" key="2">
    <source>
        <dbReference type="SMART" id="SM00903"/>
    </source>
</evidence>
<dbReference type="EMBL" id="BAAAPE010000011">
    <property type="protein sequence ID" value="GAA2083778.1"/>
    <property type="molecule type" value="Genomic_DNA"/>
</dbReference>
<dbReference type="Pfam" id="PF01613">
    <property type="entry name" value="Flavin_Reduct"/>
    <property type="match status" value="1"/>
</dbReference>
<gene>
    <name evidence="3" type="ORF">GCM10009801_44450</name>
</gene>
<dbReference type="InterPro" id="IPR012349">
    <property type="entry name" value="Split_barrel_FMN-bd"/>
</dbReference>
<evidence type="ECO:0000256" key="1">
    <source>
        <dbReference type="ARBA" id="ARBA00023002"/>
    </source>
</evidence>
<dbReference type="Proteomes" id="UP001500016">
    <property type="component" value="Unassembled WGS sequence"/>
</dbReference>
<keyword evidence="4" id="KW-1185">Reference proteome</keyword>
<feature type="domain" description="Flavin reductase like" evidence="2">
    <location>
        <begin position="14"/>
        <end position="164"/>
    </location>
</feature>
<keyword evidence="1" id="KW-0560">Oxidoreductase</keyword>
<reference evidence="3 4" key="1">
    <citation type="journal article" date="2019" name="Int. J. Syst. Evol. Microbiol.">
        <title>The Global Catalogue of Microorganisms (GCM) 10K type strain sequencing project: providing services to taxonomists for standard genome sequencing and annotation.</title>
        <authorList>
            <consortium name="The Broad Institute Genomics Platform"/>
            <consortium name="The Broad Institute Genome Sequencing Center for Infectious Disease"/>
            <person name="Wu L."/>
            <person name="Ma J."/>
        </authorList>
    </citation>
    <scope>NUCLEOTIDE SEQUENCE [LARGE SCALE GENOMIC DNA]</scope>
    <source>
        <strain evidence="3 4">JCM 15478</strain>
    </source>
</reference>
<dbReference type="SMART" id="SM00903">
    <property type="entry name" value="Flavin_Reduct"/>
    <property type="match status" value="1"/>
</dbReference>
<dbReference type="PANTHER" id="PTHR30466">
    <property type="entry name" value="FLAVIN REDUCTASE"/>
    <property type="match status" value="1"/>
</dbReference>
<dbReference type="Gene3D" id="2.30.110.10">
    <property type="entry name" value="Electron Transport, Fmn-binding Protein, Chain A"/>
    <property type="match status" value="1"/>
</dbReference>
<accession>A0ABN2W7C7</accession>
<dbReference type="SUPFAM" id="SSF50475">
    <property type="entry name" value="FMN-binding split barrel"/>
    <property type="match status" value="1"/>
</dbReference>
<evidence type="ECO:0000313" key="3">
    <source>
        <dbReference type="EMBL" id="GAA2083778.1"/>
    </source>
</evidence>
<dbReference type="InterPro" id="IPR050268">
    <property type="entry name" value="NADH-dep_flavin_reductase"/>
</dbReference>
<dbReference type="RefSeq" id="WP_344530831.1">
    <property type="nucleotide sequence ID" value="NZ_BAAAPE010000011.1"/>
</dbReference>
<dbReference type="PANTHER" id="PTHR30466:SF1">
    <property type="entry name" value="FMN REDUCTASE (NADH) RUTF"/>
    <property type="match status" value="1"/>
</dbReference>
<dbReference type="InterPro" id="IPR002563">
    <property type="entry name" value="Flavin_Rdtase-like_dom"/>
</dbReference>
<proteinExistence type="predicted"/>
<comment type="caution">
    <text evidence="3">The sequence shown here is derived from an EMBL/GenBank/DDBJ whole genome shotgun (WGS) entry which is preliminary data.</text>
</comment>
<organism evidence="3 4">
    <name type="scientific">Streptomyces albiaxialis</name>
    <dbReference type="NCBI Taxonomy" id="329523"/>
    <lineage>
        <taxon>Bacteria</taxon>
        <taxon>Bacillati</taxon>
        <taxon>Actinomycetota</taxon>
        <taxon>Actinomycetes</taxon>
        <taxon>Kitasatosporales</taxon>
        <taxon>Streptomycetaceae</taxon>
        <taxon>Streptomyces</taxon>
    </lineage>
</organism>
<evidence type="ECO:0000313" key="4">
    <source>
        <dbReference type="Proteomes" id="UP001500016"/>
    </source>
</evidence>